<name>A0A8T5GG53_9ARCH</name>
<dbReference type="Proteomes" id="UP000722459">
    <property type="component" value="Unassembled WGS sequence"/>
</dbReference>
<reference evidence="1" key="1">
    <citation type="journal article" date="2021" name="ISME J.">
        <title>Mercury methylation by metabolically versatile and cosmopolitan marine bacteria.</title>
        <authorList>
            <person name="Lin H."/>
            <person name="Ascher D.B."/>
            <person name="Myung Y."/>
            <person name="Lamborg C.H."/>
            <person name="Hallam S.J."/>
            <person name="Gionfriddo C.M."/>
            <person name="Holt K.E."/>
            <person name="Moreau J.W."/>
        </authorList>
    </citation>
    <scope>NUCLEOTIDE SEQUENCE</scope>
    <source>
        <strain evidence="1">SI075_bin30</strain>
    </source>
</reference>
<dbReference type="AlphaFoldDB" id="A0A8T5GG53"/>
<sequence>MLRFNFKRFRRKPKPSRSAIRPITNPTAITDMRKIASAELSVTKSKFESSGKWTDILTRKEGQRAYELLEDHDLKMQLIGNKKAADEINRVRELIKLKLERLNNGTLSPTQFRREVKSALQGLNLKLI</sequence>
<dbReference type="EMBL" id="JABJNZ010000066">
    <property type="protein sequence ID" value="MBT4870975.1"/>
    <property type="molecule type" value="Genomic_DNA"/>
</dbReference>
<evidence type="ECO:0000313" key="2">
    <source>
        <dbReference type="Proteomes" id="UP000722459"/>
    </source>
</evidence>
<accession>A0A8T5GG53</accession>
<gene>
    <name evidence="1" type="ORF">HON47_05355</name>
</gene>
<comment type="caution">
    <text evidence="1">The sequence shown here is derived from an EMBL/GenBank/DDBJ whole genome shotgun (WGS) entry which is preliminary data.</text>
</comment>
<organism evidence="1 2">
    <name type="scientific">Candidatus Iainarchaeum sp</name>
    <dbReference type="NCBI Taxonomy" id="3101447"/>
    <lineage>
        <taxon>Archaea</taxon>
        <taxon>Candidatus Iainarchaeota</taxon>
        <taxon>Candidatus Iainarchaeia</taxon>
        <taxon>Candidatus Iainarchaeales</taxon>
        <taxon>Candidatus Iainarchaeaceae</taxon>
        <taxon>Candidatus Iainarchaeum</taxon>
    </lineage>
</organism>
<protein>
    <submittedName>
        <fullName evidence="1">Uncharacterized protein</fullName>
    </submittedName>
</protein>
<proteinExistence type="predicted"/>
<evidence type="ECO:0000313" key="1">
    <source>
        <dbReference type="EMBL" id="MBT4870975.1"/>
    </source>
</evidence>